<dbReference type="InterPro" id="IPR036770">
    <property type="entry name" value="Ankyrin_rpt-contain_sf"/>
</dbReference>
<evidence type="ECO:0000313" key="4">
    <source>
        <dbReference type="EMBL" id="KAF2231415.1"/>
    </source>
</evidence>
<dbReference type="EMBL" id="ML991827">
    <property type="protein sequence ID" value="KAF2231415.1"/>
    <property type="molecule type" value="Genomic_DNA"/>
</dbReference>
<dbReference type="PANTHER" id="PTHR24198">
    <property type="entry name" value="ANKYRIN REPEAT AND PROTEIN KINASE DOMAIN-CONTAINING PROTEIN"/>
    <property type="match status" value="1"/>
</dbReference>
<feature type="non-terminal residue" evidence="4">
    <location>
        <position position="158"/>
    </location>
</feature>
<dbReference type="PANTHER" id="PTHR24198:SF165">
    <property type="entry name" value="ANKYRIN REPEAT-CONTAINING PROTEIN-RELATED"/>
    <property type="match status" value="1"/>
</dbReference>
<reference evidence="4" key="1">
    <citation type="journal article" date="2020" name="Stud. Mycol.">
        <title>101 Dothideomycetes genomes: a test case for predicting lifestyles and emergence of pathogens.</title>
        <authorList>
            <person name="Haridas S."/>
            <person name="Albert R."/>
            <person name="Binder M."/>
            <person name="Bloem J."/>
            <person name="Labutti K."/>
            <person name="Salamov A."/>
            <person name="Andreopoulos B."/>
            <person name="Baker S."/>
            <person name="Barry K."/>
            <person name="Bills G."/>
            <person name="Bluhm B."/>
            <person name="Cannon C."/>
            <person name="Castanera R."/>
            <person name="Culley D."/>
            <person name="Daum C."/>
            <person name="Ezra D."/>
            <person name="Gonzalez J."/>
            <person name="Henrissat B."/>
            <person name="Kuo A."/>
            <person name="Liang C."/>
            <person name="Lipzen A."/>
            <person name="Lutzoni F."/>
            <person name="Magnuson J."/>
            <person name="Mondo S."/>
            <person name="Nolan M."/>
            <person name="Ohm R."/>
            <person name="Pangilinan J."/>
            <person name="Park H.-J."/>
            <person name="Ramirez L."/>
            <person name="Alfaro M."/>
            <person name="Sun H."/>
            <person name="Tritt A."/>
            <person name="Yoshinaga Y."/>
            <person name="Zwiers L.-H."/>
            <person name="Turgeon B."/>
            <person name="Goodwin S."/>
            <person name="Spatafora J."/>
            <person name="Crous P."/>
            <person name="Grigoriev I."/>
        </authorList>
    </citation>
    <scope>NUCLEOTIDE SEQUENCE</scope>
    <source>
        <strain evidence="4">Tuck. ex Michener</strain>
    </source>
</reference>
<gene>
    <name evidence="4" type="ORF">EV356DRAFT_452079</name>
</gene>
<protein>
    <submittedName>
        <fullName evidence="4">Ankyrin</fullName>
    </submittedName>
</protein>
<dbReference type="Pfam" id="PF12796">
    <property type="entry name" value="Ank_2"/>
    <property type="match status" value="1"/>
</dbReference>
<accession>A0A6A6H060</accession>
<dbReference type="Proteomes" id="UP000800092">
    <property type="component" value="Unassembled WGS sequence"/>
</dbReference>
<evidence type="ECO:0000256" key="2">
    <source>
        <dbReference type="ARBA" id="ARBA00023043"/>
    </source>
</evidence>
<proteinExistence type="predicted"/>
<dbReference type="SMART" id="SM00248">
    <property type="entry name" value="ANK"/>
    <property type="match status" value="3"/>
</dbReference>
<organism evidence="4 5">
    <name type="scientific">Viridothelium virens</name>
    <name type="common">Speckled blister lichen</name>
    <name type="synonym">Trypethelium virens</name>
    <dbReference type="NCBI Taxonomy" id="1048519"/>
    <lineage>
        <taxon>Eukaryota</taxon>
        <taxon>Fungi</taxon>
        <taxon>Dikarya</taxon>
        <taxon>Ascomycota</taxon>
        <taxon>Pezizomycotina</taxon>
        <taxon>Dothideomycetes</taxon>
        <taxon>Dothideomycetes incertae sedis</taxon>
        <taxon>Trypetheliales</taxon>
        <taxon>Trypetheliaceae</taxon>
        <taxon>Viridothelium</taxon>
    </lineage>
</organism>
<dbReference type="InterPro" id="IPR002110">
    <property type="entry name" value="Ankyrin_rpt"/>
</dbReference>
<dbReference type="PROSITE" id="PS50088">
    <property type="entry name" value="ANK_REPEAT"/>
    <property type="match status" value="1"/>
</dbReference>
<feature type="repeat" description="ANK" evidence="3">
    <location>
        <begin position="34"/>
        <end position="66"/>
    </location>
</feature>
<dbReference type="PROSITE" id="PS50297">
    <property type="entry name" value="ANK_REP_REGION"/>
    <property type="match status" value="1"/>
</dbReference>
<keyword evidence="2 3" id="KW-0040">ANK repeat</keyword>
<dbReference type="SUPFAM" id="SSF48403">
    <property type="entry name" value="Ankyrin repeat"/>
    <property type="match status" value="1"/>
</dbReference>
<evidence type="ECO:0000256" key="3">
    <source>
        <dbReference type="PROSITE-ProRule" id="PRU00023"/>
    </source>
</evidence>
<dbReference type="AlphaFoldDB" id="A0A6A6H060"/>
<sequence>MTSLHLCAYYGLPSFIPLLAATFPANINAREHTYGQTPLHYACRRGHLKTVQALLSCGADVNLIDHGYYDRTPLILAVELGRYEMVKSLLAHPNIAINQRDVLGCTALWHAATRGLEDITKVLLDQPGVEINTKDIRTHKTPLICAAENDSGDVVAML</sequence>
<name>A0A6A6H060_VIRVR</name>
<dbReference type="Gene3D" id="1.25.40.20">
    <property type="entry name" value="Ankyrin repeat-containing domain"/>
    <property type="match status" value="2"/>
</dbReference>
<evidence type="ECO:0000256" key="1">
    <source>
        <dbReference type="ARBA" id="ARBA00022737"/>
    </source>
</evidence>
<dbReference type="OrthoDB" id="20872at2759"/>
<dbReference type="Pfam" id="PF00023">
    <property type="entry name" value="Ank"/>
    <property type="match status" value="1"/>
</dbReference>
<keyword evidence="5" id="KW-1185">Reference proteome</keyword>
<evidence type="ECO:0000313" key="5">
    <source>
        <dbReference type="Proteomes" id="UP000800092"/>
    </source>
</evidence>
<keyword evidence="1" id="KW-0677">Repeat</keyword>